<proteinExistence type="predicted"/>
<sequence>MNIANLLRRSARDHAARTALRWDDEEATHERFADDAARFASWLLGQGVGPGQRVGFFLPNTPEYLVGLLGAWQVGAVGVPLNHLFPDAPLRHAVVDSGATHLVVPPGDVPRLKALLEGLPVADHLVTTGPGGGFAAAIAEHEPAAHVVSRLDGDDALIMYTSGSTGVPKGVRQTHRNVAAQVDAVIDVYGLGPDDHALNCMPIFHVAGLQLVSLPVLARGGQITLMARWDPVVWLDLAARLRPTYGGGVATMVVDIGNRTVDAPVVLDSFRVFMYGGSRTPSAVVRRLEAGTGVTPIEIYGQTEQNGLAVSRAPGETCPPGAMGHPLEQVVQVRIVQPGGGDVPPGSDDVGELWVRGDAVTPGYWNREDLHAEKFVDGWFRTGDLVRRDAEGWLTYVDRIDDMIISGGENIFPQQVEEHLAECPDLAEVAVIGTPHERWIEQVTAVVVPTRAGVEVDAVLAWCAGNPNLRGMHTPRRVEIVDALPRTGSGKLDRPSLRRMFAPEGG</sequence>
<dbReference type="Pfam" id="PF00501">
    <property type="entry name" value="AMP-binding"/>
    <property type="match status" value="1"/>
</dbReference>
<dbReference type="PANTHER" id="PTHR43767">
    <property type="entry name" value="LONG-CHAIN-FATTY-ACID--COA LIGASE"/>
    <property type="match status" value="1"/>
</dbReference>
<keyword evidence="3" id="KW-0436">Ligase</keyword>
<dbReference type="InterPro" id="IPR020845">
    <property type="entry name" value="AMP-binding_CS"/>
</dbReference>
<dbReference type="Pfam" id="PF13193">
    <property type="entry name" value="AMP-binding_C"/>
    <property type="match status" value="1"/>
</dbReference>
<dbReference type="InterPro" id="IPR042099">
    <property type="entry name" value="ANL_N_sf"/>
</dbReference>
<dbReference type="RefSeq" id="WP_345412511.1">
    <property type="nucleotide sequence ID" value="NZ_BAABHO010000009.1"/>
</dbReference>
<evidence type="ECO:0000259" key="1">
    <source>
        <dbReference type="Pfam" id="PF00501"/>
    </source>
</evidence>
<evidence type="ECO:0000313" key="3">
    <source>
        <dbReference type="EMBL" id="GAA4782515.1"/>
    </source>
</evidence>
<name>A0ABP9AKK8_9PSEU</name>
<dbReference type="InterPro" id="IPR001969">
    <property type="entry name" value="Aspartic_peptidase_AS"/>
</dbReference>
<dbReference type="InterPro" id="IPR000873">
    <property type="entry name" value="AMP-dep_synth/lig_dom"/>
</dbReference>
<accession>A0ABP9AKK8</accession>
<comment type="caution">
    <text evidence="3">The sequence shown here is derived from an EMBL/GenBank/DDBJ whole genome shotgun (WGS) entry which is preliminary data.</text>
</comment>
<protein>
    <submittedName>
        <fullName evidence="3">Long-chain fatty acid--CoA ligase</fullName>
    </submittedName>
</protein>
<dbReference type="InterPro" id="IPR045851">
    <property type="entry name" value="AMP-bd_C_sf"/>
</dbReference>
<dbReference type="Gene3D" id="3.30.300.30">
    <property type="match status" value="1"/>
</dbReference>
<dbReference type="PROSITE" id="PS00141">
    <property type="entry name" value="ASP_PROTEASE"/>
    <property type="match status" value="1"/>
</dbReference>
<dbReference type="Proteomes" id="UP001500928">
    <property type="component" value="Unassembled WGS sequence"/>
</dbReference>
<feature type="domain" description="AMP-binding enzyme C-terminal" evidence="2">
    <location>
        <begin position="415"/>
        <end position="491"/>
    </location>
</feature>
<dbReference type="PROSITE" id="PS00455">
    <property type="entry name" value="AMP_BINDING"/>
    <property type="match status" value="1"/>
</dbReference>
<dbReference type="InterPro" id="IPR025110">
    <property type="entry name" value="AMP-bd_C"/>
</dbReference>
<dbReference type="InterPro" id="IPR050237">
    <property type="entry name" value="ATP-dep_AMP-bd_enzyme"/>
</dbReference>
<evidence type="ECO:0000259" key="2">
    <source>
        <dbReference type="Pfam" id="PF13193"/>
    </source>
</evidence>
<keyword evidence="4" id="KW-1185">Reference proteome</keyword>
<feature type="domain" description="AMP-dependent synthetase/ligase" evidence="1">
    <location>
        <begin position="7"/>
        <end position="365"/>
    </location>
</feature>
<dbReference type="PANTHER" id="PTHR43767:SF7">
    <property type="entry name" value="MEDIUM_LONG-CHAIN-FATTY-ACID--COA LIGASE FADD8"/>
    <property type="match status" value="1"/>
</dbReference>
<reference evidence="4" key="1">
    <citation type="journal article" date="2019" name="Int. J. Syst. Evol. Microbiol.">
        <title>The Global Catalogue of Microorganisms (GCM) 10K type strain sequencing project: providing services to taxonomists for standard genome sequencing and annotation.</title>
        <authorList>
            <consortium name="The Broad Institute Genomics Platform"/>
            <consortium name="The Broad Institute Genome Sequencing Center for Infectious Disease"/>
            <person name="Wu L."/>
            <person name="Ma J."/>
        </authorList>
    </citation>
    <scope>NUCLEOTIDE SEQUENCE [LARGE SCALE GENOMIC DNA]</scope>
    <source>
        <strain evidence="4">JCM 17979</strain>
    </source>
</reference>
<dbReference type="GO" id="GO:0016874">
    <property type="term" value="F:ligase activity"/>
    <property type="evidence" value="ECO:0007669"/>
    <property type="project" value="UniProtKB-KW"/>
</dbReference>
<organism evidence="3 4">
    <name type="scientific">Actinomycetospora chlora</name>
    <dbReference type="NCBI Taxonomy" id="663608"/>
    <lineage>
        <taxon>Bacteria</taxon>
        <taxon>Bacillati</taxon>
        <taxon>Actinomycetota</taxon>
        <taxon>Actinomycetes</taxon>
        <taxon>Pseudonocardiales</taxon>
        <taxon>Pseudonocardiaceae</taxon>
        <taxon>Actinomycetospora</taxon>
    </lineage>
</organism>
<dbReference type="EMBL" id="BAABHO010000009">
    <property type="protein sequence ID" value="GAA4782515.1"/>
    <property type="molecule type" value="Genomic_DNA"/>
</dbReference>
<dbReference type="Gene3D" id="3.40.50.12780">
    <property type="entry name" value="N-terminal domain of ligase-like"/>
    <property type="match status" value="1"/>
</dbReference>
<dbReference type="SUPFAM" id="SSF56801">
    <property type="entry name" value="Acetyl-CoA synthetase-like"/>
    <property type="match status" value="1"/>
</dbReference>
<evidence type="ECO:0000313" key="4">
    <source>
        <dbReference type="Proteomes" id="UP001500928"/>
    </source>
</evidence>
<gene>
    <name evidence="3" type="ORF">GCM10023200_14970</name>
</gene>